<feature type="transmembrane region" description="Helical" evidence="8">
    <location>
        <begin position="40"/>
        <end position="60"/>
    </location>
</feature>
<evidence type="ECO:0000313" key="10">
    <source>
        <dbReference type="Proteomes" id="UP000319210"/>
    </source>
</evidence>
<feature type="transmembrane region" description="Helical" evidence="8">
    <location>
        <begin position="334"/>
        <end position="354"/>
    </location>
</feature>
<reference evidence="9 10" key="1">
    <citation type="submission" date="2019-06" db="EMBL/GenBank/DDBJ databases">
        <title>Whole genome shotgun sequence of Streptomyces cacaoi subsp. cacaoi NBRC 12748.</title>
        <authorList>
            <person name="Hosoyama A."/>
            <person name="Uohara A."/>
            <person name="Ohji S."/>
            <person name="Ichikawa N."/>
        </authorList>
    </citation>
    <scope>NUCLEOTIDE SEQUENCE [LARGE SCALE GENOMIC DNA]</scope>
    <source>
        <strain evidence="9 10">NBRC 12748</strain>
    </source>
</reference>
<comment type="subcellular location">
    <subcellularLocation>
        <location evidence="1">Cell membrane</location>
        <topology evidence="1">Multi-pass membrane protein</topology>
    </subcellularLocation>
</comment>
<accession>A0A4Y3R744</accession>
<evidence type="ECO:0000256" key="2">
    <source>
        <dbReference type="ARBA" id="ARBA00007935"/>
    </source>
</evidence>
<comment type="caution">
    <text evidence="9">The sequence shown here is derived from an EMBL/GenBank/DDBJ whole genome shotgun (WGS) entry which is preliminary data.</text>
</comment>
<keyword evidence="5 8" id="KW-0812">Transmembrane</keyword>
<evidence type="ECO:0000256" key="1">
    <source>
        <dbReference type="ARBA" id="ARBA00004651"/>
    </source>
</evidence>
<evidence type="ECO:0000256" key="8">
    <source>
        <dbReference type="SAM" id="Phobius"/>
    </source>
</evidence>
<evidence type="ECO:0000256" key="7">
    <source>
        <dbReference type="ARBA" id="ARBA00023136"/>
    </source>
</evidence>
<dbReference type="InterPro" id="IPR037294">
    <property type="entry name" value="ABC_BtuC-like"/>
</dbReference>
<dbReference type="PANTHER" id="PTHR30472:SF24">
    <property type="entry name" value="FERRIC ENTEROBACTIN TRANSPORT SYSTEM PERMEASE PROTEIN FEPG"/>
    <property type="match status" value="1"/>
</dbReference>
<dbReference type="GO" id="GO:0005886">
    <property type="term" value="C:plasma membrane"/>
    <property type="evidence" value="ECO:0007669"/>
    <property type="project" value="UniProtKB-SubCell"/>
</dbReference>
<dbReference type="Pfam" id="PF01032">
    <property type="entry name" value="FecCD"/>
    <property type="match status" value="1"/>
</dbReference>
<dbReference type="Proteomes" id="UP000319210">
    <property type="component" value="Unassembled WGS sequence"/>
</dbReference>
<dbReference type="RefSeq" id="WP_086816498.1">
    <property type="nucleotide sequence ID" value="NZ_BJMM01000033.1"/>
</dbReference>
<dbReference type="EMBL" id="BJMM01000033">
    <property type="protein sequence ID" value="GEB52567.1"/>
    <property type="molecule type" value="Genomic_DNA"/>
</dbReference>
<keyword evidence="3" id="KW-0813">Transport</keyword>
<evidence type="ECO:0000256" key="6">
    <source>
        <dbReference type="ARBA" id="ARBA00022989"/>
    </source>
</evidence>
<feature type="transmembrane region" description="Helical" evidence="8">
    <location>
        <begin position="95"/>
        <end position="113"/>
    </location>
</feature>
<evidence type="ECO:0000256" key="3">
    <source>
        <dbReference type="ARBA" id="ARBA00022448"/>
    </source>
</evidence>
<comment type="similarity">
    <text evidence="2">Belongs to the binding-protein-dependent transport system permease family. FecCD subfamily.</text>
</comment>
<keyword evidence="4" id="KW-1003">Cell membrane</keyword>
<feature type="transmembrane region" description="Helical" evidence="8">
    <location>
        <begin position="125"/>
        <end position="143"/>
    </location>
</feature>
<name>A0A4Y3R744_STRCI</name>
<dbReference type="CDD" id="cd06550">
    <property type="entry name" value="TM_ABC_iron-siderophores_like"/>
    <property type="match status" value="1"/>
</dbReference>
<dbReference type="PANTHER" id="PTHR30472">
    <property type="entry name" value="FERRIC ENTEROBACTIN TRANSPORT SYSTEM PERMEASE PROTEIN"/>
    <property type="match status" value="1"/>
</dbReference>
<protein>
    <submittedName>
        <fullName evidence="9">ABC transporter permease</fullName>
    </submittedName>
</protein>
<dbReference type="InterPro" id="IPR000522">
    <property type="entry name" value="ABC_transptr_permease_BtuC"/>
</dbReference>
<proteinExistence type="inferred from homology"/>
<keyword evidence="6 8" id="KW-1133">Transmembrane helix</keyword>
<evidence type="ECO:0000256" key="5">
    <source>
        <dbReference type="ARBA" id="ARBA00022692"/>
    </source>
</evidence>
<dbReference type="Gene3D" id="1.10.3470.10">
    <property type="entry name" value="ABC transporter involved in vitamin B12 uptake, BtuC"/>
    <property type="match status" value="1"/>
</dbReference>
<evidence type="ECO:0000313" key="9">
    <source>
        <dbReference type="EMBL" id="GEB52567.1"/>
    </source>
</evidence>
<keyword evidence="10" id="KW-1185">Reference proteome</keyword>
<keyword evidence="7 8" id="KW-0472">Membrane</keyword>
<dbReference type="GO" id="GO:0022857">
    <property type="term" value="F:transmembrane transporter activity"/>
    <property type="evidence" value="ECO:0007669"/>
    <property type="project" value="InterPro"/>
</dbReference>
<feature type="transmembrane region" description="Helical" evidence="8">
    <location>
        <begin position="149"/>
        <end position="168"/>
    </location>
</feature>
<dbReference type="AlphaFoldDB" id="A0A4Y3R744"/>
<sequence length="362" mass="36413">MSTRPARTSRTPADAPLLELGRGHLRSRGGALSLRFERRALLAALVLALAGGCAAVAAIGSGELSLSPLEVVRTLAGSGPPGADFVVMDLRLPRALDALLVGFGMGVAGAVFQSLSRNPLGSPDIIGFGNGASAGALVALILLDTGPVQTAAGAVGGGFCTALVVYLLARRGGAHGYRLVLIGIGASAVLGSCTSFLFVRADLGKAAQAATWMVGSLGGRGWSDAAVAAVGLLALLPAVLACARRLALLEMGDDAAAALGVSPERTRIALLAAGTGLTAMSVAAAGPIPFVALAAPQLARRVTRSTGPNLLPAGWMGALLVAACDWTAQRLPGIVPVGVVTGVTGGLYLAWLLWRQRRDGRL</sequence>
<dbReference type="GO" id="GO:0033214">
    <property type="term" value="P:siderophore-iron import into cell"/>
    <property type="evidence" value="ECO:0007669"/>
    <property type="project" value="TreeGrafter"/>
</dbReference>
<dbReference type="SUPFAM" id="SSF81345">
    <property type="entry name" value="ABC transporter involved in vitamin B12 uptake, BtuC"/>
    <property type="match status" value="1"/>
</dbReference>
<evidence type="ECO:0000256" key="4">
    <source>
        <dbReference type="ARBA" id="ARBA00022475"/>
    </source>
</evidence>
<feature type="transmembrane region" description="Helical" evidence="8">
    <location>
        <begin position="221"/>
        <end position="243"/>
    </location>
</feature>
<organism evidence="9 10">
    <name type="scientific">Streptomyces cacaoi</name>
    <dbReference type="NCBI Taxonomy" id="1898"/>
    <lineage>
        <taxon>Bacteria</taxon>
        <taxon>Bacillati</taxon>
        <taxon>Actinomycetota</taxon>
        <taxon>Actinomycetes</taxon>
        <taxon>Kitasatosporales</taxon>
        <taxon>Streptomycetaceae</taxon>
        <taxon>Streptomyces</taxon>
    </lineage>
</organism>
<feature type="transmembrane region" description="Helical" evidence="8">
    <location>
        <begin position="180"/>
        <end position="201"/>
    </location>
</feature>
<gene>
    <name evidence="9" type="ORF">SCA03_51180</name>
</gene>
<dbReference type="OrthoDB" id="4455417at2"/>